<dbReference type="InterPro" id="IPR043131">
    <property type="entry name" value="BCAT-like_N"/>
</dbReference>
<dbReference type="NCBIfam" id="NF004761">
    <property type="entry name" value="PRK06092.1"/>
    <property type="match status" value="1"/>
</dbReference>
<comment type="subunit">
    <text evidence="3">Homodimer.</text>
</comment>
<dbReference type="GO" id="GO:0008153">
    <property type="term" value="P:4-aminobenzoate biosynthetic process"/>
    <property type="evidence" value="ECO:0007669"/>
    <property type="project" value="UniProtKB-UniRule"/>
</dbReference>
<comment type="pathway">
    <text evidence="7">Cofactor biosynthesis; tetrahydrofolate biosynthesis; 4-aminobenzoate from chorismate: step 2/2.</text>
</comment>
<protein>
    <recommendedName>
        <fullName evidence="11 12">Aminodeoxychorismate lyase</fullName>
        <ecNumber evidence="8 12">4.1.3.38</ecNumber>
    </recommendedName>
</protein>
<comment type="caution">
    <text evidence="15">The sequence shown here is derived from an EMBL/GenBank/DDBJ whole genome shotgun (WGS) entry which is preliminary data.</text>
</comment>
<evidence type="ECO:0000256" key="3">
    <source>
        <dbReference type="ARBA" id="ARBA00011738"/>
    </source>
</evidence>
<dbReference type="GO" id="GO:0005829">
    <property type="term" value="C:cytosol"/>
    <property type="evidence" value="ECO:0007669"/>
    <property type="project" value="TreeGrafter"/>
</dbReference>
<dbReference type="FunFam" id="3.20.10.10:FF:000002">
    <property type="entry name" value="D-alanine aminotransferase"/>
    <property type="match status" value="1"/>
</dbReference>
<evidence type="ECO:0000256" key="10">
    <source>
        <dbReference type="ARBA" id="ARBA00054027"/>
    </source>
</evidence>
<dbReference type="GO" id="GO:0030170">
    <property type="term" value="F:pyridoxal phosphate binding"/>
    <property type="evidence" value="ECO:0007669"/>
    <property type="project" value="InterPro"/>
</dbReference>
<dbReference type="NCBIfam" id="TIGR03461">
    <property type="entry name" value="pabC_Proteo"/>
    <property type="match status" value="1"/>
</dbReference>
<evidence type="ECO:0000256" key="4">
    <source>
        <dbReference type="ARBA" id="ARBA00022898"/>
    </source>
</evidence>
<evidence type="ECO:0000256" key="11">
    <source>
        <dbReference type="ARBA" id="ARBA00069174"/>
    </source>
</evidence>
<accession>A0AAV5NNI4</accession>
<gene>
    <name evidence="15" type="primary">pabC</name>
    <name evidence="15" type="ORF">GCM10007932_11170</name>
</gene>
<evidence type="ECO:0000256" key="9">
    <source>
        <dbReference type="ARBA" id="ARBA00049529"/>
    </source>
</evidence>
<dbReference type="Proteomes" id="UP001156690">
    <property type="component" value="Unassembled WGS sequence"/>
</dbReference>
<dbReference type="Pfam" id="PF01063">
    <property type="entry name" value="Aminotran_4"/>
    <property type="match status" value="1"/>
</dbReference>
<dbReference type="Gene3D" id="3.30.470.10">
    <property type="match status" value="1"/>
</dbReference>
<evidence type="ECO:0000256" key="13">
    <source>
        <dbReference type="RuleBase" id="RU004106"/>
    </source>
</evidence>
<keyword evidence="16" id="KW-1185">Reference proteome</keyword>
<dbReference type="CDD" id="cd01559">
    <property type="entry name" value="ADCL_like"/>
    <property type="match status" value="1"/>
</dbReference>
<evidence type="ECO:0000256" key="1">
    <source>
        <dbReference type="ARBA" id="ARBA00001933"/>
    </source>
</evidence>
<dbReference type="EMBL" id="BSNX01000008">
    <property type="protein sequence ID" value="GLQ71757.1"/>
    <property type="molecule type" value="Genomic_DNA"/>
</dbReference>
<evidence type="ECO:0000313" key="15">
    <source>
        <dbReference type="EMBL" id="GLQ71757.1"/>
    </source>
</evidence>
<evidence type="ECO:0000256" key="8">
    <source>
        <dbReference type="ARBA" id="ARBA00035676"/>
    </source>
</evidence>
<comment type="catalytic activity">
    <reaction evidence="9">
        <text>4-amino-4-deoxychorismate = 4-aminobenzoate + pyruvate + H(+)</text>
        <dbReference type="Rhea" id="RHEA:16201"/>
        <dbReference type="ChEBI" id="CHEBI:15361"/>
        <dbReference type="ChEBI" id="CHEBI:15378"/>
        <dbReference type="ChEBI" id="CHEBI:17836"/>
        <dbReference type="ChEBI" id="CHEBI:58406"/>
        <dbReference type="EC" id="4.1.3.38"/>
    </reaction>
</comment>
<dbReference type="PROSITE" id="PS00770">
    <property type="entry name" value="AA_TRANSFER_CLASS_4"/>
    <property type="match status" value="1"/>
</dbReference>
<evidence type="ECO:0000256" key="7">
    <source>
        <dbReference type="ARBA" id="ARBA00035633"/>
    </source>
</evidence>
<comment type="similarity">
    <text evidence="2 13">Belongs to the class-IV pyridoxal-phosphate-dependent aminotransferase family.</text>
</comment>
<dbReference type="InterPro" id="IPR043132">
    <property type="entry name" value="BCAT-like_C"/>
</dbReference>
<evidence type="ECO:0000313" key="16">
    <source>
        <dbReference type="Proteomes" id="UP001156690"/>
    </source>
</evidence>
<comment type="function">
    <text evidence="10">Involved in the biosynthesis of p-aminobenzoate (PABA), a precursor of tetrahydrofolate. Converts 4-amino-4-deoxychorismate into 4-aminobenzoate (PABA) and pyruvate.</text>
</comment>
<evidence type="ECO:0000256" key="12">
    <source>
        <dbReference type="NCBIfam" id="TIGR03461"/>
    </source>
</evidence>
<dbReference type="EC" id="4.1.3.38" evidence="8 12"/>
<sequence length="268" mass="29956">MILVNGRPQELLSVSDRSFQYGDGCFSTLLTCKKQIQAWNYHKERLASCLKTLRIPAPNWGDVYAWCNKVALDKEKAGLKIHISRGTGGRGYGIAGTSAPTVTITAFEYPAHYDEWTSKGVSLGICETHLGHQPLLAGLKHNNRLEQVLVKAEIEQNGWNEAIVCDFEGNVIETSVANLFWVDSEFRLCTPKLNLCGVAGIMRKQVIEEAITKKMTLVERVFSIEELLNAKEVFMTNALLQVCPITCIDKTHFEIGSLTKTFQEIFVT</sequence>
<keyword evidence="6 15" id="KW-0456">Lyase</keyword>
<keyword evidence="5" id="KW-0289">Folate biosynthesis</keyword>
<dbReference type="InterPro" id="IPR050571">
    <property type="entry name" value="Class-IV_PLP-Dep_Aminotrnsfr"/>
</dbReference>
<organism evidence="15 16">
    <name type="scientific">Vibrio penaeicida</name>
    <dbReference type="NCBI Taxonomy" id="104609"/>
    <lineage>
        <taxon>Bacteria</taxon>
        <taxon>Pseudomonadati</taxon>
        <taxon>Pseudomonadota</taxon>
        <taxon>Gammaproteobacteria</taxon>
        <taxon>Vibrionales</taxon>
        <taxon>Vibrionaceae</taxon>
        <taxon>Vibrio</taxon>
    </lineage>
</organism>
<dbReference type="SUPFAM" id="SSF56752">
    <property type="entry name" value="D-aminoacid aminotransferase-like PLP-dependent enzymes"/>
    <property type="match status" value="1"/>
</dbReference>
<dbReference type="Gene3D" id="3.20.10.10">
    <property type="entry name" value="D-amino Acid Aminotransferase, subunit A, domain 2"/>
    <property type="match status" value="1"/>
</dbReference>
<dbReference type="InterPro" id="IPR018300">
    <property type="entry name" value="Aminotrans_IV_CS"/>
</dbReference>
<dbReference type="GO" id="GO:0046656">
    <property type="term" value="P:folic acid biosynthetic process"/>
    <property type="evidence" value="ECO:0007669"/>
    <property type="project" value="UniProtKB-KW"/>
</dbReference>
<dbReference type="GO" id="GO:0008696">
    <property type="term" value="F:4-amino-4-deoxychorismate lyase activity"/>
    <property type="evidence" value="ECO:0007669"/>
    <property type="project" value="UniProtKB-UniRule"/>
</dbReference>
<evidence type="ECO:0000256" key="5">
    <source>
        <dbReference type="ARBA" id="ARBA00022909"/>
    </source>
</evidence>
<keyword evidence="4 14" id="KW-0663">Pyridoxal phosphate</keyword>
<evidence type="ECO:0000256" key="2">
    <source>
        <dbReference type="ARBA" id="ARBA00009320"/>
    </source>
</evidence>
<evidence type="ECO:0000256" key="6">
    <source>
        <dbReference type="ARBA" id="ARBA00023239"/>
    </source>
</evidence>
<dbReference type="RefSeq" id="WP_126606240.1">
    <property type="nucleotide sequence ID" value="NZ_AP025144.1"/>
</dbReference>
<dbReference type="InterPro" id="IPR036038">
    <property type="entry name" value="Aminotransferase-like"/>
</dbReference>
<dbReference type="InterPro" id="IPR001544">
    <property type="entry name" value="Aminotrans_IV"/>
</dbReference>
<dbReference type="InterPro" id="IPR017824">
    <property type="entry name" value="Aminodeoxychorismate_lyase_IV"/>
</dbReference>
<dbReference type="AlphaFoldDB" id="A0AAV5NNI4"/>
<dbReference type="PANTHER" id="PTHR42743">
    <property type="entry name" value="AMINO-ACID AMINOTRANSFERASE"/>
    <property type="match status" value="1"/>
</dbReference>
<proteinExistence type="inferred from homology"/>
<dbReference type="PANTHER" id="PTHR42743:SF2">
    <property type="entry name" value="AMINODEOXYCHORISMATE LYASE"/>
    <property type="match status" value="1"/>
</dbReference>
<name>A0AAV5NNI4_9VIBR</name>
<comment type="cofactor">
    <cofactor evidence="1 14">
        <name>pyridoxal 5'-phosphate</name>
        <dbReference type="ChEBI" id="CHEBI:597326"/>
    </cofactor>
</comment>
<evidence type="ECO:0000256" key="14">
    <source>
        <dbReference type="RuleBase" id="RU004516"/>
    </source>
</evidence>
<reference evidence="16" key="1">
    <citation type="journal article" date="2019" name="Int. J. Syst. Evol. Microbiol.">
        <title>The Global Catalogue of Microorganisms (GCM) 10K type strain sequencing project: providing services to taxonomists for standard genome sequencing and annotation.</title>
        <authorList>
            <consortium name="The Broad Institute Genomics Platform"/>
            <consortium name="The Broad Institute Genome Sequencing Center for Infectious Disease"/>
            <person name="Wu L."/>
            <person name="Ma J."/>
        </authorList>
    </citation>
    <scope>NUCLEOTIDE SEQUENCE [LARGE SCALE GENOMIC DNA]</scope>
    <source>
        <strain evidence="16">NBRC 15640</strain>
    </source>
</reference>